<dbReference type="InterPro" id="IPR050090">
    <property type="entry name" value="Tyrosine_recombinase_XerCD"/>
</dbReference>
<dbReference type="PROSITE" id="PS51898">
    <property type="entry name" value="TYR_RECOMBINASE"/>
    <property type="match status" value="1"/>
</dbReference>
<dbReference type="PANTHER" id="PTHR30349:SF90">
    <property type="entry name" value="TYROSINE RECOMBINASE XERD"/>
    <property type="match status" value="1"/>
</dbReference>
<proteinExistence type="predicted"/>
<dbReference type="Gene3D" id="1.10.443.10">
    <property type="entry name" value="Intergrase catalytic core"/>
    <property type="match status" value="1"/>
</dbReference>
<dbReference type="InterPro" id="IPR002104">
    <property type="entry name" value="Integrase_catalytic"/>
</dbReference>
<protein>
    <recommendedName>
        <fullName evidence="2">Tyr recombinase domain-containing protein</fullName>
    </recommendedName>
</protein>
<feature type="domain" description="Tyr recombinase" evidence="2">
    <location>
        <begin position="226"/>
        <end position="408"/>
    </location>
</feature>
<evidence type="ECO:0000259" key="2">
    <source>
        <dbReference type="PROSITE" id="PS51898"/>
    </source>
</evidence>
<evidence type="ECO:0000313" key="3">
    <source>
        <dbReference type="EMBL" id="KKN02193.1"/>
    </source>
</evidence>
<dbReference type="GO" id="GO:0015074">
    <property type="term" value="P:DNA integration"/>
    <property type="evidence" value="ECO:0007669"/>
    <property type="project" value="InterPro"/>
</dbReference>
<dbReference type="AlphaFoldDB" id="A0A0F9Q9X6"/>
<dbReference type="SUPFAM" id="SSF56349">
    <property type="entry name" value="DNA breaking-rejoining enzymes"/>
    <property type="match status" value="1"/>
</dbReference>
<dbReference type="GO" id="GO:0003677">
    <property type="term" value="F:DNA binding"/>
    <property type="evidence" value="ECO:0007669"/>
    <property type="project" value="InterPro"/>
</dbReference>
<evidence type="ECO:0000256" key="1">
    <source>
        <dbReference type="ARBA" id="ARBA00023172"/>
    </source>
</evidence>
<dbReference type="CDD" id="cd01188">
    <property type="entry name" value="INT_RitA_C_like"/>
    <property type="match status" value="1"/>
</dbReference>
<dbReference type="Pfam" id="PF00589">
    <property type="entry name" value="Phage_integrase"/>
    <property type="match status" value="1"/>
</dbReference>
<gene>
    <name evidence="3" type="ORF">LCGC14_1120160</name>
</gene>
<dbReference type="InterPro" id="IPR011010">
    <property type="entry name" value="DNA_brk_join_enz"/>
</dbReference>
<accession>A0A0F9Q9X6</accession>
<reference evidence="3" key="1">
    <citation type="journal article" date="2015" name="Nature">
        <title>Complex archaea that bridge the gap between prokaryotes and eukaryotes.</title>
        <authorList>
            <person name="Spang A."/>
            <person name="Saw J.H."/>
            <person name="Jorgensen S.L."/>
            <person name="Zaremba-Niedzwiedzka K."/>
            <person name="Martijn J."/>
            <person name="Lind A.E."/>
            <person name="van Eijk R."/>
            <person name="Schleper C."/>
            <person name="Guy L."/>
            <person name="Ettema T.J."/>
        </authorList>
    </citation>
    <scope>NUCLEOTIDE SEQUENCE</scope>
</reference>
<dbReference type="InterPro" id="IPR013762">
    <property type="entry name" value="Integrase-like_cat_sf"/>
</dbReference>
<keyword evidence="1" id="KW-0233">DNA recombination</keyword>
<dbReference type="EMBL" id="LAZR01005174">
    <property type="protein sequence ID" value="KKN02193.1"/>
    <property type="molecule type" value="Genomic_DNA"/>
</dbReference>
<comment type="caution">
    <text evidence="3">The sequence shown here is derived from an EMBL/GenBank/DDBJ whole genome shotgun (WGS) entry which is preliminary data.</text>
</comment>
<sequence length="447" mass="49879">MSQEIVVQAQPRLWLEDSILQPYVSRYGTHLCRGRYAPSTQRVYLCCVAHFAYWLTVERCSLSAIGEAMVARFLSEHLPVCSCPYPVRRLRHELRAALAQLLEVLRADGIGAQDPASDTAVAQDLARFDKHMRDVWGLADSTRRQRGRIVGELLLAHFSDQPITMSKIGATSVRQFVLGDHKRSAGSIRVIGGAVGCYLRFRSMSGDRISELMAAIPRAAHWRLASLPEVLSDAEIDELLQSFDQPFPSHRRAYAMTRCLIDLGLRSSEVVNLRLEDINWADGTISLMGTKGRRADLLPLPSATGSAIVAYLREERPQTSNRAIFVRHVAPYDAPIEKGVVKRAVLAGYRRCGWTRTGTHILRHSVASRLLRTGSSMKDIADVLRHRSLDTSAIYAKVDLTKLSAVALPWPRITWPNAAGWDLICVFQETRSPRLPASLTRQAILVP</sequence>
<organism evidence="3">
    <name type="scientific">marine sediment metagenome</name>
    <dbReference type="NCBI Taxonomy" id="412755"/>
    <lineage>
        <taxon>unclassified sequences</taxon>
        <taxon>metagenomes</taxon>
        <taxon>ecological metagenomes</taxon>
    </lineage>
</organism>
<name>A0A0F9Q9X6_9ZZZZ</name>
<dbReference type="GO" id="GO:0006310">
    <property type="term" value="P:DNA recombination"/>
    <property type="evidence" value="ECO:0007669"/>
    <property type="project" value="UniProtKB-KW"/>
</dbReference>
<dbReference type="PANTHER" id="PTHR30349">
    <property type="entry name" value="PHAGE INTEGRASE-RELATED"/>
    <property type="match status" value="1"/>
</dbReference>